<comment type="similarity">
    <text evidence="1">Belongs to the SNW family.</text>
</comment>
<gene>
    <name evidence="5" type="ORF">CTI12_AA286870</name>
</gene>
<keyword evidence="6" id="KW-1185">Reference proteome</keyword>
<protein>
    <submittedName>
        <fullName evidence="5">Chromatin protein family</fullName>
    </submittedName>
</protein>
<dbReference type="STRING" id="35608.A0A2U1NB99"/>
<dbReference type="EMBL" id="PKPP01003185">
    <property type="protein sequence ID" value="PWA70773.1"/>
    <property type="molecule type" value="Genomic_DNA"/>
</dbReference>
<evidence type="ECO:0000313" key="5">
    <source>
        <dbReference type="EMBL" id="PWA70773.1"/>
    </source>
</evidence>
<keyword evidence="3" id="KW-0472">Membrane</keyword>
<dbReference type="OrthoDB" id="666364at2759"/>
<name>A0A2U1NB99_ARTAN</name>
<dbReference type="Proteomes" id="UP000245207">
    <property type="component" value="Unassembled WGS sequence"/>
</dbReference>
<dbReference type="GO" id="GO:0000398">
    <property type="term" value="P:mRNA splicing, via spliceosome"/>
    <property type="evidence" value="ECO:0007669"/>
    <property type="project" value="InterPro"/>
</dbReference>
<reference evidence="5 6" key="1">
    <citation type="journal article" date="2018" name="Mol. Plant">
        <title>The genome of Artemisia annua provides insight into the evolution of Asteraceae family and artemisinin biosynthesis.</title>
        <authorList>
            <person name="Shen Q."/>
            <person name="Zhang L."/>
            <person name="Liao Z."/>
            <person name="Wang S."/>
            <person name="Yan T."/>
            <person name="Shi P."/>
            <person name="Liu M."/>
            <person name="Fu X."/>
            <person name="Pan Q."/>
            <person name="Wang Y."/>
            <person name="Lv Z."/>
            <person name="Lu X."/>
            <person name="Zhang F."/>
            <person name="Jiang W."/>
            <person name="Ma Y."/>
            <person name="Chen M."/>
            <person name="Hao X."/>
            <person name="Li L."/>
            <person name="Tang Y."/>
            <person name="Lv G."/>
            <person name="Zhou Y."/>
            <person name="Sun X."/>
            <person name="Brodelius P.E."/>
            <person name="Rose J.K.C."/>
            <person name="Tang K."/>
        </authorList>
    </citation>
    <scope>NUCLEOTIDE SEQUENCE [LARGE SCALE GENOMIC DNA]</scope>
    <source>
        <strain evidence="6">cv. Huhao1</strain>
        <tissue evidence="5">Leaf</tissue>
    </source>
</reference>
<evidence type="ECO:0000259" key="4">
    <source>
        <dbReference type="Pfam" id="PF02731"/>
    </source>
</evidence>
<comment type="caution">
    <text evidence="5">The sequence shown here is derived from an EMBL/GenBank/DDBJ whole genome shotgun (WGS) entry which is preliminary data.</text>
</comment>
<accession>A0A2U1NB99</accession>
<feature type="region of interest" description="Disordered" evidence="2">
    <location>
        <begin position="270"/>
        <end position="296"/>
    </location>
</feature>
<dbReference type="PANTHER" id="PTHR12096">
    <property type="entry name" value="NUCLEAR PROTEIN SKIP-RELATED"/>
    <property type="match status" value="1"/>
</dbReference>
<dbReference type="Pfam" id="PF02731">
    <property type="entry name" value="SKIP_SNW"/>
    <property type="match status" value="1"/>
</dbReference>
<dbReference type="GO" id="GO:0005681">
    <property type="term" value="C:spliceosomal complex"/>
    <property type="evidence" value="ECO:0007669"/>
    <property type="project" value="InterPro"/>
</dbReference>
<dbReference type="AlphaFoldDB" id="A0A2U1NB99"/>
<feature type="transmembrane region" description="Helical" evidence="3">
    <location>
        <begin position="101"/>
        <end position="122"/>
    </location>
</feature>
<evidence type="ECO:0000256" key="2">
    <source>
        <dbReference type="SAM" id="MobiDB-lite"/>
    </source>
</evidence>
<evidence type="ECO:0000256" key="1">
    <source>
        <dbReference type="ARBA" id="ARBA00010197"/>
    </source>
</evidence>
<organism evidence="5 6">
    <name type="scientific">Artemisia annua</name>
    <name type="common">Sweet wormwood</name>
    <dbReference type="NCBI Taxonomy" id="35608"/>
    <lineage>
        <taxon>Eukaryota</taxon>
        <taxon>Viridiplantae</taxon>
        <taxon>Streptophyta</taxon>
        <taxon>Embryophyta</taxon>
        <taxon>Tracheophyta</taxon>
        <taxon>Spermatophyta</taxon>
        <taxon>Magnoliopsida</taxon>
        <taxon>eudicotyledons</taxon>
        <taxon>Gunneridae</taxon>
        <taxon>Pentapetalae</taxon>
        <taxon>asterids</taxon>
        <taxon>campanulids</taxon>
        <taxon>Asterales</taxon>
        <taxon>Asteraceae</taxon>
        <taxon>Asteroideae</taxon>
        <taxon>Anthemideae</taxon>
        <taxon>Artemisiinae</taxon>
        <taxon>Artemisia</taxon>
    </lineage>
</organism>
<feature type="compositionally biased region" description="Acidic residues" evidence="2">
    <location>
        <begin position="277"/>
        <end position="294"/>
    </location>
</feature>
<keyword evidence="3" id="KW-0812">Transmembrane</keyword>
<feature type="domain" description="SKI-interacting protein SKIP SNW" evidence="4">
    <location>
        <begin position="325"/>
        <end position="377"/>
    </location>
</feature>
<evidence type="ECO:0000256" key="3">
    <source>
        <dbReference type="SAM" id="Phobius"/>
    </source>
</evidence>
<sequence length="437" mass="49692">MVYRCSLIITTSHFTHHEPMTTSGFLLAGNMSTKIGDENGNGIQNMEEKVPSLKTGGVSWFTDLTTVDTSYILPFLSVFSFWLTVECHMPGGIMKNSARSLAVPMIPLCAGFPKMLFCYWITFKLFSLTYGQSFVKMAVLKEILPPAKSAAATFYDHSSDPWFKQRYSAQTQDEKAKFIKTNPIPVYNTLERLKYRPSKPQNFGDGGAFLEIYYAQYPLDMGRKKDSNSGQKTLPVTVDDKRNLRFDAIVKQNENSRKVVYSQHRDIIPKVLKDDDKEHDEEDDDKQNEIEETTEQTKAALEKIVNVRLSAVQPKNVQTQSQESQFINYKPSQQSDAYNSGSKGRIIRMMEMPVDPLEPPKFKHKRVPKANGQTFDPLFLFLLQSMVWLSYFLTAIGGVVVWFLSKYGGGGLVSAFFFPGIDLALDTNYWNKTCYDE</sequence>
<keyword evidence="3" id="KW-1133">Transmembrane helix</keyword>
<evidence type="ECO:0000313" key="6">
    <source>
        <dbReference type="Proteomes" id="UP000245207"/>
    </source>
</evidence>
<proteinExistence type="inferred from homology"/>
<feature type="transmembrane region" description="Helical" evidence="3">
    <location>
        <begin position="378"/>
        <end position="404"/>
    </location>
</feature>
<dbReference type="InterPro" id="IPR004015">
    <property type="entry name" value="SKI-int_prot_SKIP_SNW-dom"/>
</dbReference>
<dbReference type="InterPro" id="IPR017862">
    <property type="entry name" value="SKI-int_prot_SKIP"/>
</dbReference>